<dbReference type="InterPro" id="IPR036388">
    <property type="entry name" value="WH-like_DNA-bd_sf"/>
</dbReference>
<dbReference type="PANTHER" id="PTHR47691">
    <property type="entry name" value="REGULATOR-RELATED"/>
    <property type="match status" value="1"/>
</dbReference>
<dbReference type="GO" id="GO:0003677">
    <property type="term" value="F:DNA binding"/>
    <property type="evidence" value="ECO:0007669"/>
    <property type="project" value="UniProtKB-UniRule"/>
</dbReference>
<dbReference type="RefSeq" id="WP_139637052.1">
    <property type="nucleotide sequence ID" value="NZ_VDLX02000025.1"/>
</dbReference>
<keyword evidence="2" id="KW-0238">DNA-binding</keyword>
<dbReference type="GO" id="GO:0000160">
    <property type="term" value="P:phosphorelay signal transduction system"/>
    <property type="evidence" value="ECO:0007669"/>
    <property type="project" value="InterPro"/>
</dbReference>
<sequence>MRFGVLGEVRVWTAEGRPVPVPETKVRALLADLLVHQGQPVSADRLIDDLWGDDLPANPTGALQVKVSRLRHALAQAESGGGGLVVSSAHGYLLRLEHDAVDADRFAALLARARECPDAQARLKVLEEALGLWRGPPFADFAEEPFALPMTRRLSEQHLAAMEARAEARLELGEHDLLVGELEDLVGRYPLRERLRAAQMRALYQAGRQSDALACYAELRNRLAEELGLDPSPELAALHQAILRQDPALTAPAPAASPVPLNRPRTNLPAALTDLVGRDEAVEEVCSSLKAGRMVTLTGPGGVGKTRLAIETAGRMTADYPDGVWLVELGEYGRPELGRTPAPQEGSTPERTSALGMEEVALRVAAVLGIRDDTLASAMPLPAGELLAEVLADQRLLLVMDNCEHVVEAAAKLAEMLLRTAPELRILATSREPLALSGEVVWPVPALTLPDPSAGADVAKVAQAGAVRLFVERAAAGMPHFQLDATNVRQVAELCRRLDGIPLALELAATRVRAMGVHELVARLDHRFAILAAGCRDAPARHQTLRAVIDWSWDLLSAPERVVLRRLAVHPGGCTLPAAEAVCSDGAADDEAGDVTSVGMMAEDVWEVLARLVDRSLVIVTDDSGGPRYRLLETVAHYGLQRLHEAGELEQIRRRFHRYYLRLAQEAEPNLHGDGQRRWLDRLDRESANLRSALEGMVHHNDATGALDLTLALVWYWFLRGRLGEACDSFDRALAASGDVPAAVRATARGWHAGVRLLTGTPRDHRMRSPTAMQAFQDIEDPRERARVQWFFGYALYSGIRDLPTSEEYVSRALATFRQVSDRWGIAAALSTAARHAMNKGDLQALEHCGEESLELFRELGDRWGQLQIIRPLTALAAINGDYAQAAQLHRDGLRMAEELRFWPEVADQLMGLGRIALLAGDFRQARQLHQQSKRVAARQNDKKGELNADIGLALTARREGDLDGAEKHLNAVLDLVRDASFASVTALMLAELGFIAEQRGDAETALIRHRKGLSAARATSDPRAVALAMEGLAGAHALAGHHDHAARLLGAASAARESVGAPLPPSERGDVNRITSAVRASLGEDAFAAAFAHGLEQSPAGYLEPNA</sequence>
<evidence type="ECO:0000313" key="3">
    <source>
        <dbReference type="EMBL" id="KAB8188460.1"/>
    </source>
</evidence>
<proteinExistence type="inferred from homology"/>
<dbReference type="Gene3D" id="3.40.50.300">
    <property type="entry name" value="P-loop containing nucleotide triphosphate hydrolases"/>
    <property type="match status" value="1"/>
</dbReference>
<dbReference type="Gene3D" id="1.25.40.10">
    <property type="entry name" value="Tetratricopeptide repeat domain"/>
    <property type="match status" value="2"/>
</dbReference>
<dbReference type="Proteomes" id="UP000312512">
    <property type="component" value="Unassembled WGS sequence"/>
</dbReference>
<dbReference type="SMART" id="SM00862">
    <property type="entry name" value="Trans_reg_C"/>
    <property type="match status" value="1"/>
</dbReference>
<evidence type="ECO:0000313" key="4">
    <source>
        <dbReference type="Proteomes" id="UP000312512"/>
    </source>
</evidence>
<dbReference type="OrthoDB" id="3194665at2"/>
<dbReference type="InterPro" id="IPR005158">
    <property type="entry name" value="BTAD"/>
</dbReference>
<name>A0A5C4VD69_9ACTN</name>
<comment type="caution">
    <text evidence="3">The sequence shown here is derived from an EMBL/GenBank/DDBJ whole genome shotgun (WGS) entry which is preliminary data.</text>
</comment>
<dbReference type="InterPro" id="IPR001867">
    <property type="entry name" value="OmpR/PhoB-type_DNA-bd"/>
</dbReference>
<gene>
    <name evidence="3" type="ORF">FH608_044310</name>
</gene>
<reference evidence="3 4" key="1">
    <citation type="submission" date="2019-10" db="EMBL/GenBank/DDBJ databases">
        <title>Nonomuraea sp. nov., isolated from Phyllanthus amarus.</title>
        <authorList>
            <person name="Klykleung N."/>
            <person name="Tanasupawat S."/>
        </authorList>
    </citation>
    <scope>NUCLEOTIDE SEQUENCE [LARGE SCALE GENOMIC DNA]</scope>
    <source>
        <strain evidence="3 4">PA1-10</strain>
    </source>
</reference>
<protein>
    <submittedName>
        <fullName evidence="3">AfsR/SARP family transcriptional regulator</fullName>
    </submittedName>
</protein>
<dbReference type="Pfam" id="PF00486">
    <property type="entry name" value="Trans_reg_C"/>
    <property type="match status" value="1"/>
</dbReference>
<evidence type="ECO:0000256" key="1">
    <source>
        <dbReference type="ARBA" id="ARBA00005820"/>
    </source>
</evidence>
<dbReference type="EMBL" id="VDLX02000025">
    <property type="protein sequence ID" value="KAB8188460.1"/>
    <property type="molecule type" value="Genomic_DNA"/>
</dbReference>
<evidence type="ECO:0000256" key="2">
    <source>
        <dbReference type="ARBA" id="ARBA00023125"/>
    </source>
</evidence>
<dbReference type="PROSITE" id="PS51755">
    <property type="entry name" value="OMPR_PHOB"/>
    <property type="match status" value="1"/>
</dbReference>
<dbReference type="InterPro" id="IPR011990">
    <property type="entry name" value="TPR-like_helical_dom_sf"/>
</dbReference>
<dbReference type="Pfam" id="PF03704">
    <property type="entry name" value="BTAD"/>
    <property type="match status" value="1"/>
</dbReference>
<dbReference type="SUPFAM" id="SSF48452">
    <property type="entry name" value="TPR-like"/>
    <property type="match status" value="3"/>
</dbReference>
<dbReference type="PANTHER" id="PTHR47691:SF3">
    <property type="entry name" value="HTH-TYPE TRANSCRIPTIONAL REGULATOR RV0890C-RELATED"/>
    <property type="match status" value="1"/>
</dbReference>
<dbReference type="SMART" id="SM01043">
    <property type="entry name" value="BTAD"/>
    <property type="match status" value="1"/>
</dbReference>
<comment type="similarity">
    <text evidence="1">Belongs to the AfsR/DnrI/RedD regulatory family.</text>
</comment>
<dbReference type="AlphaFoldDB" id="A0A5C4VD69"/>
<dbReference type="GO" id="GO:0006355">
    <property type="term" value="P:regulation of DNA-templated transcription"/>
    <property type="evidence" value="ECO:0007669"/>
    <property type="project" value="InterPro"/>
</dbReference>
<organism evidence="3 4">
    <name type="scientific">Nonomuraea phyllanthi</name>
    <dbReference type="NCBI Taxonomy" id="2219224"/>
    <lineage>
        <taxon>Bacteria</taxon>
        <taxon>Bacillati</taxon>
        <taxon>Actinomycetota</taxon>
        <taxon>Actinomycetes</taxon>
        <taxon>Streptosporangiales</taxon>
        <taxon>Streptosporangiaceae</taxon>
        <taxon>Nonomuraea</taxon>
    </lineage>
</organism>
<dbReference type="Gene3D" id="1.10.10.10">
    <property type="entry name" value="Winged helix-like DNA-binding domain superfamily/Winged helix DNA-binding domain"/>
    <property type="match status" value="1"/>
</dbReference>
<dbReference type="InterPro" id="IPR027417">
    <property type="entry name" value="P-loop_NTPase"/>
</dbReference>
<dbReference type="CDD" id="cd15831">
    <property type="entry name" value="BTAD"/>
    <property type="match status" value="1"/>
</dbReference>
<dbReference type="SUPFAM" id="SSF52540">
    <property type="entry name" value="P-loop containing nucleoside triphosphate hydrolases"/>
    <property type="match status" value="1"/>
</dbReference>
<accession>A0A5C4VD69</accession>
<dbReference type="SUPFAM" id="SSF46894">
    <property type="entry name" value="C-terminal effector domain of the bipartite response regulators"/>
    <property type="match status" value="1"/>
</dbReference>
<keyword evidence="4" id="KW-1185">Reference proteome</keyword>
<dbReference type="InterPro" id="IPR016032">
    <property type="entry name" value="Sig_transdc_resp-reg_C-effctor"/>
</dbReference>